<dbReference type="Proteomes" id="UP001212821">
    <property type="component" value="Chromosome"/>
</dbReference>
<dbReference type="RefSeq" id="WP_270145044.1">
    <property type="nucleotide sequence ID" value="NZ_CP115450.1"/>
</dbReference>
<name>A0ABY7Q4H7_9ACTN</name>
<dbReference type="InterPro" id="IPR021373">
    <property type="entry name" value="DUF2993"/>
</dbReference>
<organism evidence="1 2">
    <name type="scientific">Kitasatospora cathayae</name>
    <dbReference type="NCBI Taxonomy" id="3004092"/>
    <lineage>
        <taxon>Bacteria</taxon>
        <taxon>Bacillati</taxon>
        <taxon>Actinomycetota</taxon>
        <taxon>Actinomycetes</taxon>
        <taxon>Kitasatosporales</taxon>
        <taxon>Streptomycetaceae</taxon>
        <taxon>Kitasatospora</taxon>
    </lineage>
</organism>
<dbReference type="Pfam" id="PF11209">
    <property type="entry name" value="LmeA"/>
    <property type="match status" value="1"/>
</dbReference>
<evidence type="ECO:0000313" key="1">
    <source>
        <dbReference type="EMBL" id="WBP87536.1"/>
    </source>
</evidence>
<accession>A0ABY7Q4H7</accession>
<gene>
    <name evidence="1" type="ORF">O1G21_17915</name>
</gene>
<dbReference type="EMBL" id="CP115450">
    <property type="protein sequence ID" value="WBP87536.1"/>
    <property type="molecule type" value="Genomic_DNA"/>
</dbReference>
<sequence length="240" mass="24652">MRGWLKATIALVVLSGLLVGADRIAVGVAEDEAADQLVKSGQMSRRPDVTIEGFPFLTQVVSKKLDDVRISSDGLTVRNDGQQVALHSFRAKLSGVEVSDSLNSATVDSGTGSGVISYQDLAQLLPPASQLMGGAPLPGGGNSRLSLSYGGPGKVKASLGPVSVGEATVHNEGNTITVDGLKLSSLAEMFAGLTNRKVEPASFTLDSMPAGLKLAAKDGVTPLPEGLQLSFEGKGVKLLG</sequence>
<protein>
    <submittedName>
        <fullName evidence="1">DUF2993 domain-containing protein</fullName>
    </submittedName>
</protein>
<proteinExistence type="predicted"/>
<reference evidence="2" key="1">
    <citation type="submission" date="2022-12" db="EMBL/GenBank/DDBJ databases">
        <authorList>
            <person name="Mo P."/>
        </authorList>
    </citation>
    <scope>NUCLEOTIDE SEQUENCE [LARGE SCALE GENOMIC DNA]</scope>
    <source>
        <strain evidence="2">HUAS 3-15</strain>
    </source>
</reference>
<keyword evidence="2" id="KW-1185">Reference proteome</keyword>
<evidence type="ECO:0000313" key="2">
    <source>
        <dbReference type="Proteomes" id="UP001212821"/>
    </source>
</evidence>